<dbReference type="SUPFAM" id="SSF53850">
    <property type="entry name" value="Periplasmic binding protein-like II"/>
    <property type="match status" value="1"/>
</dbReference>
<evidence type="ECO:0000313" key="3">
    <source>
        <dbReference type="Proteomes" id="UP000469292"/>
    </source>
</evidence>
<dbReference type="PANTHER" id="PTHR43649">
    <property type="entry name" value="ARABINOSE-BINDING PROTEIN-RELATED"/>
    <property type="match status" value="1"/>
</dbReference>
<protein>
    <submittedName>
        <fullName evidence="2">Extracellular solute-binding protein</fullName>
    </submittedName>
</protein>
<dbReference type="PANTHER" id="PTHR43649:SF14">
    <property type="entry name" value="BLR3389 PROTEIN"/>
    <property type="match status" value="1"/>
</dbReference>
<dbReference type="PROSITE" id="PS51257">
    <property type="entry name" value="PROKAR_LIPOPROTEIN"/>
    <property type="match status" value="1"/>
</dbReference>
<accession>A0A6I5NDG2</accession>
<dbReference type="Gene3D" id="3.40.190.10">
    <property type="entry name" value="Periplasmic binding protein-like II"/>
    <property type="match status" value="1"/>
</dbReference>
<proteinExistence type="predicted"/>
<evidence type="ECO:0000256" key="1">
    <source>
        <dbReference type="SAM" id="SignalP"/>
    </source>
</evidence>
<dbReference type="InterPro" id="IPR050490">
    <property type="entry name" value="Bact_solute-bd_prot1"/>
</dbReference>
<comment type="caution">
    <text evidence="2">The sequence shown here is derived from an EMBL/GenBank/DDBJ whole genome shotgun (WGS) entry which is preliminary data.</text>
</comment>
<feature type="chain" id="PRO_5039071234" evidence="1">
    <location>
        <begin position="22"/>
        <end position="462"/>
    </location>
</feature>
<reference evidence="2 3" key="1">
    <citation type="submission" date="2019-09" db="EMBL/GenBank/DDBJ databases">
        <title>Phylogenetic characterization of a novel taxon of the genus Bifidobacterium: Bifidobacterium choloepi sp. nov.</title>
        <authorList>
            <person name="Modesto M."/>
            <person name="Satti M."/>
        </authorList>
    </citation>
    <scope>NUCLEOTIDE SEQUENCE [LARGE SCALE GENOMIC DNA]</scope>
    <source>
        <strain evidence="2 3">BRDM6</strain>
    </source>
</reference>
<dbReference type="RefSeq" id="WP_163228175.1">
    <property type="nucleotide sequence ID" value="NZ_VYSG01000005.1"/>
</dbReference>
<keyword evidence="1" id="KW-0732">Signal</keyword>
<evidence type="ECO:0000313" key="2">
    <source>
        <dbReference type="EMBL" id="NEG70570.1"/>
    </source>
</evidence>
<name>A0A6I5NDG2_9BIFI</name>
<sequence length="462" mass="50250">MNKATKLLAAVAAGVMAVSIAACGGSSSSSGSSASVNTDKTANDNASCTNTIKKTGVEKVTVWAWYPGIQDVVDDFNENHDDLQVCWNNGGQGGGEYTKFQNAIKAGTGAPDVIQLEYEAMPQFMTGNEQHLVDLSQFGFNDYKDDYTAGSWKSVQLGTDDKVYGVPVDLGPFVMYVREDIFKQYGVDVPTTWDEFAEAGKELKAAGYDGYLTDFPLNSTAMLLAFFAQTGDDVYTYSASDPTKVKVNYNSDGAQKVLKYWKELVDEGLVDTTDANTTDWTTNILGGKYATWVQASWQTGYLAADSDDGDADSGFRIYKAPVWDSSTPDVNQGGSAWAVTDQAKDTEAAYTVARELFSSDSAQKIGVTTGGLFPAWTSMLDSDYFKTEKIAFLGDQEANEITIPVAEGYKGYSFLPFQTYAYDEQDKTLKSIFQDNTDVSTALSALDDTLNNYAKQQGYTVE</sequence>
<keyword evidence="3" id="KW-1185">Reference proteome</keyword>
<dbReference type="InterPro" id="IPR006059">
    <property type="entry name" value="SBP"/>
</dbReference>
<feature type="signal peptide" evidence="1">
    <location>
        <begin position="1"/>
        <end position="21"/>
    </location>
</feature>
<dbReference type="Proteomes" id="UP000469292">
    <property type="component" value="Unassembled WGS sequence"/>
</dbReference>
<dbReference type="AlphaFoldDB" id="A0A6I5NDG2"/>
<dbReference type="Pfam" id="PF01547">
    <property type="entry name" value="SBP_bac_1"/>
    <property type="match status" value="1"/>
</dbReference>
<dbReference type="EMBL" id="VYSG01000005">
    <property type="protein sequence ID" value="NEG70570.1"/>
    <property type="molecule type" value="Genomic_DNA"/>
</dbReference>
<gene>
    <name evidence="2" type="ORF">F6S87_08190</name>
</gene>
<organism evidence="2 3">
    <name type="scientific">Bifidobacterium choloepi</name>
    <dbReference type="NCBI Taxonomy" id="2614131"/>
    <lineage>
        <taxon>Bacteria</taxon>
        <taxon>Bacillati</taxon>
        <taxon>Actinomycetota</taxon>
        <taxon>Actinomycetes</taxon>
        <taxon>Bifidobacteriales</taxon>
        <taxon>Bifidobacteriaceae</taxon>
        <taxon>Bifidobacterium</taxon>
    </lineage>
</organism>